<organism evidence="1 2">
    <name type="scientific">Marine Group I thaumarchaeote</name>
    <dbReference type="NCBI Taxonomy" id="2511932"/>
    <lineage>
        <taxon>Archaea</taxon>
        <taxon>Nitrososphaerota</taxon>
        <taxon>Marine Group I</taxon>
    </lineage>
</organism>
<dbReference type="AlphaFoldDB" id="A0A7K4MWU4"/>
<dbReference type="EMBL" id="JACATH010000035">
    <property type="protein sequence ID" value="NWJ57979.1"/>
    <property type="molecule type" value="Genomic_DNA"/>
</dbReference>
<accession>A0A7K4MWU4</accession>
<evidence type="ECO:0000313" key="2">
    <source>
        <dbReference type="Proteomes" id="UP000575480"/>
    </source>
</evidence>
<evidence type="ECO:0008006" key="3">
    <source>
        <dbReference type="Google" id="ProtNLM"/>
    </source>
</evidence>
<evidence type="ECO:0000313" key="1">
    <source>
        <dbReference type="EMBL" id="NWJ57979.1"/>
    </source>
</evidence>
<comment type="caution">
    <text evidence="1">The sequence shown here is derived from an EMBL/GenBank/DDBJ whole genome shotgun (WGS) entry which is preliminary data.</text>
</comment>
<proteinExistence type="predicted"/>
<sequence length="132" mass="14821">MPKISDLSGVFKGGARPNRFQVRVTGGPEILPNMEFLCRSASQPASTLGEIQVPYHGRFYKIPGDRTFEDWTITIYNDENHEIRKALETWSHRMNNYEGNTTTDDISALLGTCTVKQQDTGGNELHGYILEG</sequence>
<dbReference type="Proteomes" id="UP000575480">
    <property type="component" value="Unassembled WGS sequence"/>
</dbReference>
<gene>
    <name evidence="1" type="ORF">HX858_09590</name>
</gene>
<reference evidence="1 2" key="1">
    <citation type="journal article" date="2019" name="Environ. Microbiol.">
        <title>Genomics insights into ecotype formation of ammonia-oxidizing archaea in the deep ocean.</title>
        <authorList>
            <person name="Wang Y."/>
            <person name="Huang J.M."/>
            <person name="Cui G.J."/>
            <person name="Nunoura T."/>
            <person name="Takaki Y."/>
            <person name="Li W.L."/>
            <person name="Li J."/>
            <person name="Gao Z.M."/>
            <person name="Takai K."/>
            <person name="Zhang A.Q."/>
            <person name="Stepanauskas R."/>
        </authorList>
    </citation>
    <scope>NUCLEOTIDE SEQUENCE [LARGE SCALE GENOMIC DNA]</scope>
    <source>
        <strain evidence="1 2">L15a</strain>
    </source>
</reference>
<protein>
    <recommendedName>
        <fullName evidence="3">Tail tube protein</fullName>
    </recommendedName>
</protein>
<name>A0A7K4MWU4_9ARCH</name>